<proteinExistence type="predicted"/>
<evidence type="ECO:0000313" key="3">
    <source>
        <dbReference type="Proteomes" id="UP000813444"/>
    </source>
</evidence>
<comment type="caution">
    <text evidence="2">The sequence shown here is derived from an EMBL/GenBank/DDBJ whole genome shotgun (WGS) entry which is preliminary data.</text>
</comment>
<feature type="signal peptide" evidence="1">
    <location>
        <begin position="1"/>
        <end position="20"/>
    </location>
</feature>
<dbReference type="Proteomes" id="UP000813444">
    <property type="component" value="Unassembled WGS sequence"/>
</dbReference>
<keyword evidence="3" id="KW-1185">Reference proteome</keyword>
<protein>
    <submittedName>
        <fullName evidence="2">Uncharacterized protein</fullName>
    </submittedName>
</protein>
<organism evidence="2 3">
    <name type="scientific">Stachybotrys elegans</name>
    <dbReference type="NCBI Taxonomy" id="80388"/>
    <lineage>
        <taxon>Eukaryota</taxon>
        <taxon>Fungi</taxon>
        <taxon>Dikarya</taxon>
        <taxon>Ascomycota</taxon>
        <taxon>Pezizomycotina</taxon>
        <taxon>Sordariomycetes</taxon>
        <taxon>Hypocreomycetidae</taxon>
        <taxon>Hypocreales</taxon>
        <taxon>Stachybotryaceae</taxon>
        <taxon>Stachybotrys</taxon>
    </lineage>
</organism>
<sequence length="136" mass="14408">MRFHIAYMATATVLLGKACADILIYDATCDTGFGGFIEPVDGSFDISDVNHEGGDPCGGETPDGTWGETIKFGNPCNPDDKMEIRGTDLVVVGTGIKVGECSEIHGGDFNACNGWSYACLNTPVIRCVTAYCRDGI</sequence>
<gene>
    <name evidence="2" type="ORF">B0I35DRAFT_405979</name>
</gene>
<reference evidence="2" key="1">
    <citation type="journal article" date="2021" name="Nat. Commun.">
        <title>Genetic determinants of endophytism in the Arabidopsis root mycobiome.</title>
        <authorList>
            <person name="Mesny F."/>
            <person name="Miyauchi S."/>
            <person name="Thiergart T."/>
            <person name="Pickel B."/>
            <person name="Atanasova L."/>
            <person name="Karlsson M."/>
            <person name="Huettel B."/>
            <person name="Barry K.W."/>
            <person name="Haridas S."/>
            <person name="Chen C."/>
            <person name="Bauer D."/>
            <person name="Andreopoulos W."/>
            <person name="Pangilinan J."/>
            <person name="LaButti K."/>
            <person name="Riley R."/>
            <person name="Lipzen A."/>
            <person name="Clum A."/>
            <person name="Drula E."/>
            <person name="Henrissat B."/>
            <person name="Kohler A."/>
            <person name="Grigoriev I.V."/>
            <person name="Martin F.M."/>
            <person name="Hacquard S."/>
        </authorList>
    </citation>
    <scope>NUCLEOTIDE SEQUENCE</scope>
    <source>
        <strain evidence="2">MPI-CAGE-CH-0235</strain>
    </source>
</reference>
<keyword evidence="1" id="KW-0732">Signal</keyword>
<dbReference type="AlphaFoldDB" id="A0A8K0T201"/>
<name>A0A8K0T201_9HYPO</name>
<dbReference type="EMBL" id="JAGPNK010000003">
    <property type="protein sequence ID" value="KAH7324133.1"/>
    <property type="molecule type" value="Genomic_DNA"/>
</dbReference>
<feature type="chain" id="PRO_5035461350" evidence="1">
    <location>
        <begin position="21"/>
        <end position="136"/>
    </location>
</feature>
<accession>A0A8K0T201</accession>
<evidence type="ECO:0000313" key="2">
    <source>
        <dbReference type="EMBL" id="KAH7324133.1"/>
    </source>
</evidence>
<evidence type="ECO:0000256" key="1">
    <source>
        <dbReference type="SAM" id="SignalP"/>
    </source>
</evidence>